<dbReference type="GO" id="GO:0005667">
    <property type="term" value="C:transcription regulator complex"/>
    <property type="evidence" value="ECO:0007669"/>
    <property type="project" value="TreeGrafter"/>
</dbReference>
<dbReference type="Proteomes" id="UP000053732">
    <property type="component" value="Unassembled WGS sequence"/>
</dbReference>
<organism evidence="7 8">
    <name type="scientific">Penicillium camemberti (strain FM 013)</name>
    <dbReference type="NCBI Taxonomy" id="1429867"/>
    <lineage>
        <taxon>Eukaryota</taxon>
        <taxon>Fungi</taxon>
        <taxon>Dikarya</taxon>
        <taxon>Ascomycota</taxon>
        <taxon>Pezizomycotina</taxon>
        <taxon>Eurotiomycetes</taxon>
        <taxon>Eurotiomycetidae</taxon>
        <taxon>Eurotiales</taxon>
        <taxon>Aspergillaceae</taxon>
        <taxon>Penicillium</taxon>
    </lineage>
</organism>
<evidence type="ECO:0000256" key="1">
    <source>
        <dbReference type="ARBA" id="ARBA00022723"/>
    </source>
</evidence>
<dbReference type="GO" id="GO:0000981">
    <property type="term" value="F:DNA-binding transcription factor activity, RNA polymerase II-specific"/>
    <property type="evidence" value="ECO:0007669"/>
    <property type="project" value="TreeGrafter"/>
</dbReference>
<evidence type="ECO:0000259" key="6">
    <source>
        <dbReference type="PROSITE" id="PS50157"/>
    </source>
</evidence>
<dbReference type="GO" id="GO:0008270">
    <property type="term" value="F:zinc ion binding"/>
    <property type="evidence" value="ECO:0007669"/>
    <property type="project" value="UniProtKB-KW"/>
</dbReference>
<dbReference type="InterPro" id="IPR013087">
    <property type="entry name" value="Znf_C2H2_type"/>
</dbReference>
<dbReference type="FunFam" id="3.30.160.60:FF:002343">
    <property type="entry name" value="Zinc finger protein 33A"/>
    <property type="match status" value="1"/>
</dbReference>
<dbReference type="EMBL" id="HG793312">
    <property type="protein sequence ID" value="CRL31452.1"/>
    <property type="molecule type" value="Genomic_DNA"/>
</dbReference>
<dbReference type="STRING" id="1429867.A0A0G4PZ50"/>
<keyword evidence="8" id="KW-1185">Reference proteome</keyword>
<dbReference type="SMART" id="SM00355">
    <property type="entry name" value="ZnF_C2H2"/>
    <property type="match status" value="2"/>
</dbReference>
<dbReference type="PANTHER" id="PTHR14003:SF22">
    <property type="entry name" value="FINGER DOMAIN PROTEIN, PUTATIVE (AFU_ORTHOLOGUE AFUA_4G11480)-RELATED"/>
    <property type="match status" value="1"/>
</dbReference>
<dbReference type="GO" id="GO:0000785">
    <property type="term" value="C:chromatin"/>
    <property type="evidence" value="ECO:0007669"/>
    <property type="project" value="TreeGrafter"/>
</dbReference>
<dbReference type="SUPFAM" id="SSF57667">
    <property type="entry name" value="beta-beta-alpha zinc fingers"/>
    <property type="match status" value="1"/>
</dbReference>
<dbReference type="GO" id="GO:0000978">
    <property type="term" value="F:RNA polymerase II cis-regulatory region sequence-specific DNA binding"/>
    <property type="evidence" value="ECO:0007669"/>
    <property type="project" value="TreeGrafter"/>
</dbReference>
<sequence>MPAIPLLFTLIDGRHIRFQKKDYGVSVNDSSYGSCQQAQIQVFLGSLRQGAISRAILEYTLTNAPIIVPKKNCNKKFIQRSALTVHIRTHTGEKPHVCGYTGCQKAFADSSSRARHRRIHTSDRSFICEEPMCEISTNEARIPRSLSSNPPRTSTIRALLWPDLFSYQKLECTICASTVAKFRVSDPRP</sequence>
<evidence type="ECO:0000313" key="8">
    <source>
        <dbReference type="Proteomes" id="UP000053732"/>
    </source>
</evidence>
<evidence type="ECO:0000256" key="4">
    <source>
        <dbReference type="ARBA" id="ARBA00022833"/>
    </source>
</evidence>
<reference evidence="7 8" key="1">
    <citation type="journal article" date="2014" name="Nat. Commun.">
        <title>Multiple recent horizontal transfers of a large genomic region in cheese making fungi.</title>
        <authorList>
            <person name="Cheeseman K."/>
            <person name="Ropars J."/>
            <person name="Renault P."/>
            <person name="Dupont J."/>
            <person name="Gouzy J."/>
            <person name="Branca A."/>
            <person name="Abraham A.L."/>
            <person name="Ceppi M."/>
            <person name="Conseiller E."/>
            <person name="Debuchy R."/>
            <person name="Malagnac F."/>
            <person name="Goarin A."/>
            <person name="Silar P."/>
            <person name="Lacoste S."/>
            <person name="Sallet E."/>
            <person name="Bensimon A."/>
            <person name="Giraud T."/>
            <person name="Brygoo Y."/>
        </authorList>
    </citation>
    <scope>NUCLEOTIDE SEQUENCE [LARGE SCALE GENOMIC DNA]</scope>
    <source>
        <strain evidence="8">FM 013</strain>
    </source>
</reference>
<dbReference type="InterPro" id="IPR036236">
    <property type="entry name" value="Znf_C2H2_sf"/>
</dbReference>
<feature type="domain" description="C2H2-type" evidence="6">
    <location>
        <begin position="96"/>
        <end position="125"/>
    </location>
</feature>
<protein>
    <submittedName>
        <fullName evidence="7">Zinc finger, C2H2-type/integrase, DNA-binding</fullName>
    </submittedName>
</protein>
<accession>A0A0G4PZ50</accession>
<proteinExistence type="predicted"/>
<keyword evidence="2" id="KW-0677">Repeat</keyword>
<feature type="domain" description="C2H2-type" evidence="6">
    <location>
        <begin position="73"/>
        <end position="95"/>
    </location>
</feature>
<dbReference type="PROSITE" id="PS50157">
    <property type="entry name" value="ZINC_FINGER_C2H2_2"/>
    <property type="match status" value="2"/>
</dbReference>
<evidence type="ECO:0000256" key="2">
    <source>
        <dbReference type="ARBA" id="ARBA00022737"/>
    </source>
</evidence>
<dbReference type="Pfam" id="PF00096">
    <property type="entry name" value="zf-C2H2"/>
    <property type="match status" value="2"/>
</dbReference>
<dbReference type="PROSITE" id="PS00028">
    <property type="entry name" value="ZINC_FINGER_C2H2_1"/>
    <property type="match status" value="1"/>
</dbReference>
<keyword evidence="1" id="KW-0479">Metal-binding</keyword>
<keyword evidence="7" id="KW-0238">DNA-binding</keyword>
<name>A0A0G4PZ50_PENC3</name>
<keyword evidence="4" id="KW-0862">Zinc</keyword>
<dbReference type="Gene3D" id="3.30.160.60">
    <property type="entry name" value="Classic Zinc Finger"/>
    <property type="match status" value="2"/>
</dbReference>
<keyword evidence="3 5" id="KW-0863">Zinc-finger</keyword>
<evidence type="ECO:0000256" key="5">
    <source>
        <dbReference type="PROSITE-ProRule" id="PRU00042"/>
    </source>
</evidence>
<evidence type="ECO:0000313" key="7">
    <source>
        <dbReference type="EMBL" id="CRL31452.1"/>
    </source>
</evidence>
<dbReference type="AlphaFoldDB" id="A0A0G4PZ50"/>
<dbReference type="PANTHER" id="PTHR14003">
    <property type="entry name" value="TRANSCRIPTIONAL REPRESSOR PROTEIN YY"/>
    <property type="match status" value="1"/>
</dbReference>
<evidence type="ECO:0000256" key="3">
    <source>
        <dbReference type="ARBA" id="ARBA00022771"/>
    </source>
</evidence>
<gene>
    <name evidence="7" type="ORF">PCAMFM013_S3Jg000063</name>
</gene>